<organism evidence="1 2">
    <name type="scientific">Penicillium bovifimosum</name>
    <dbReference type="NCBI Taxonomy" id="126998"/>
    <lineage>
        <taxon>Eukaryota</taxon>
        <taxon>Fungi</taxon>
        <taxon>Dikarya</taxon>
        <taxon>Ascomycota</taxon>
        <taxon>Pezizomycotina</taxon>
        <taxon>Eurotiomycetes</taxon>
        <taxon>Eurotiomycetidae</taxon>
        <taxon>Eurotiales</taxon>
        <taxon>Aspergillaceae</taxon>
        <taxon>Penicillium</taxon>
    </lineage>
</organism>
<keyword evidence="2" id="KW-1185">Reference proteome</keyword>
<protein>
    <submittedName>
        <fullName evidence="1">Uncharacterized protein</fullName>
    </submittedName>
</protein>
<sequence>MPLLATILRSLEIFSALRITPIHFKESVKDIPVFRRAEYEKDASKAAGFREGGSLYKYRKGAAVNLRHLDEYSRNIIIGHRKGGTFAYYVSVRDNTQSALWKPRRAMLYSNCLKHGLEKNLELAKLKQARKALREELIGRVRAVRKRLYDDTKKTMYDELFGNIRNQIIEQNHRGKLVKFKLETSYIQLERRVLTELEFKNRDIDSTDDTELVEDRIKSLELRLRLYKLNFSDSIQESKESFTDSTESSTSLKCLVCLGRSNIDPRVRRYLFCRKDAL</sequence>
<reference evidence="1" key="2">
    <citation type="journal article" date="2023" name="IMA Fungus">
        <title>Comparative genomic study of the Penicillium genus elucidates a diverse pangenome and 15 lateral gene transfer events.</title>
        <authorList>
            <person name="Petersen C."/>
            <person name="Sorensen T."/>
            <person name="Nielsen M.R."/>
            <person name="Sondergaard T.E."/>
            <person name="Sorensen J.L."/>
            <person name="Fitzpatrick D.A."/>
            <person name="Frisvad J.C."/>
            <person name="Nielsen K.L."/>
        </authorList>
    </citation>
    <scope>NUCLEOTIDE SEQUENCE</scope>
    <source>
        <strain evidence="1">IBT 22155</strain>
    </source>
</reference>
<dbReference type="AlphaFoldDB" id="A0A9W9GHZ3"/>
<dbReference type="RefSeq" id="XP_056517284.1">
    <property type="nucleotide sequence ID" value="XM_056670911.1"/>
</dbReference>
<dbReference type="EMBL" id="JAPQKL010000008">
    <property type="protein sequence ID" value="KAJ5120780.1"/>
    <property type="molecule type" value="Genomic_DNA"/>
</dbReference>
<dbReference type="InterPro" id="IPR021842">
    <property type="entry name" value="DUF3435"/>
</dbReference>
<name>A0A9W9GHZ3_9EURO</name>
<evidence type="ECO:0000313" key="1">
    <source>
        <dbReference type="EMBL" id="KAJ5120780.1"/>
    </source>
</evidence>
<dbReference type="GeneID" id="81410082"/>
<accession>A0A9W9GHZ3</accession>
<dbReference type="PANTHER" id="PTHR37535">
    <property type="entry name" value="FLUG DOMAIN PROTEIN"/>
    <property type="match status" value="1"/>
</dbReference>
<evidence type="ECO:0000313" key="2">
    <source>
        <dbReference type="Proteomes" id="UP001149079"/>
    </source>
</evidence>
<comment type="caution">
    <text evidence="1">The sequence shown here is derived from an EMBL/GenBank/DDBJ whole genome shotgun (WGS) entry which is preliminary data.</text>
</comment>
<dbReference type="PANTHER" id="PTHR37535:SF4">
    <property type="entry name" value="FLUG DOMAIN-CONTAINING PROTEIN"/>
    <property type="match status" value="1"/>
</dbReference>
<dbReference type="OrthoDB" id="4485682at2759"/>
<proteinExistence type="predicted"/>
<reference evidence="1" key="1">
    <citation type="submission" date="2022-11" db="EMBL/GenBank/DDBJ databases">
        <authorList>
            <person name="Petersen C."/>
        </authorList>
    </citation>
    <scope>NUCLEOTIDE SEQUENCE</scope>
    <source>
        <strain evidence="1">IBT 22155</strain>
    </source>
</reference>
<dbReference type="Pfam" id="PF11917">
    <property type="entry name" value="DUF3435"/>
    <property type="match status" value="1"/>
</dbReference>
<gene>
    <name evidence="1" type="ORF">N7515_010168</name>
</gene>
<dbReference type="Proteomes" id="UP001149079">
    <property type="component" value="Unassembled WGS sequence"/>
</dbReference>